<evidence type="ECO:0000259" key="8">
    <source>
        <dbReference type="Pfam" id="PF04239"/>
    </source>
</evidence>
<dbReference type="OrthoDB" id="9793799at2"/>
<keyword evidence="6 7" id="KW-0472">Membrane</keyword>
<reference evidence="9 10" key="1">
    <citation type="journal article" date="2017" name="Int. J. Syst. Evol. Microbiol.">
        <title>Arachidicoccus ginsenosidivorans sp. nov., with ginsenoside-converting activity isolated from ginseng cultivating soil.</title>
        <authorList>
            <person name="Siddiqi M.Z."/>
            <person name="Aslam Z."/>
            <person name="Im W.T."/>
        </authorList>
    </citation>
    <scope>NUCLEOTIDE SEQUENCE [LARGE SCALE GENOMIC DNA]</scope>
    <source>
        <strain evidence="9 10">Gsoil 809</strain>
    </source>
</reference>
<evidence type="ECO:0000256" key="5">
    <source>
        <dbReference type="ARBA" id="ARBA00022989"/>
    </source>
</evidence>
<feature type="transmembrane region" description="Helical" evidence="7">
    <location>
        <begin position="20"/>
        <end position="42"/>
    </location>
</feature>
<keyword evidence="10" id="KW-1185">Reference proteome</keyword>
<evidence type="ECO:0000256" key="2">
    <source>
        <dbReference type="ARBA" id="ARBA00006448"/>
    </source>
</evidence>
<dbReference type="Pfam" id="PF04239">
    <property type="entry name" value="DUF421"/>
    <property type="match status" value="1"/>
</dbReference>
<dbReference type="PANTHER" id="PTHR34582">
    <property type="entry name" value="UPF0702 TRANSMEMBRANE PROTEIN YCAP"/>
    <property type="match status" value="1"/>
</dbReference>
<dbReference type="GO" id="GO:0005886">
    <property type="term" value="C:plasma membrane"/>
    <property type="evidence" value="ECO:0007669"/>
    <property type="project" value="UniProtKB-SubCell"/>
</dbReference>
<evidence type="ECO:0000256" key="6">
    <source>
        <dbReference type="ARBA" id="ARBA00023136"/>
    </source>
</evidence>
<evidence type="ECO:0000313" key="10">
    <source>
        <dbReference type="Proteomes" id="UP000321291"/>
    </source>
</evidence>
<evidence type="ECO:0000256" key="1">
    <source>
        <dbReference type="ARBA" id="ARBA00004651"/>
    </source>
</evidence>
<sequence>MILIVVGSVLSKIIIGDAPFFPATAACLVMVLLNRFISWLCAKYKWFSYLLEGKPVLLYGQGQFYWQNLKKSCISYQEFMQSLRLEMNTEHLQLIQSAMLESSGRISFVHKQNS</sequence>
<dbReference type="InterPro" id="IPR023090">
    <property type="entry name" value="UPF0702_alpha/beta_dom_sf"/>
</dbReference>
<dbReference type="EMBL" id="CP042434">
    <property type="protein sequence ID" value="QEC73624.1"/>
    <property type="molecule type" value="Genomic_DNA"/>
</dbReference>
<dbReference type="Proteomes" id="UP000321291">
    <property type="component" value="Chromosome"/>
</dbReference>
<keyword evidence="4 7" id="KW-0812">Transmembrane</keyword>
<dbReference type="PANTHER" id="PTHR34582:SF6">
    <property type="entry name" value="UPF0702 TRANSMEMBRANE PROTEIN YCAP"/>
    <property type="match status" value="1"/>
</dbReference>
<protein>
    <submittedName>
        <fullName evidence="9">DUF421 domain-containing protein</fullName>
    </submittedName>
</protein>
<feature type="domain" description="YetF C-terminal" evidence="8">
    <location>
        <begin position="43"/>
        <end position="113"/>
    </location>
</feature>
<name>A0A5B8VPS1_9BACT</name>
<keyword evidence="5 7" id="KW-1133">Transmembrane helix</keyword>
<dbReference type="KEGG" id="agi:FSB73_20095"/>
<evidence type="ECO:0000256" key="7">
    <source>
        <dbReference type="SAM" id="Phobius"/>
    </source>
</evidence>
<dbReference type="InterPro" id="IPR007353">
    <property type="entry name" value="DUF421"/>
</dbReference>
<dbReference type="Gene3D" id="3.30.240.20">
    <property type="entry name" value="bsu07140 like domains"/>
    <property type="match status" value="1"/>
</dbReference>
<keyword evidence="3" id="KW-1003">Cell membrane</keyword>
<accession>A0A5B8VPS1</accession>
<proteinExistence type="inferred from homology"/>
<comment type="subcellular location">
    <subcellularLocation>
        <location evidence="1">Cell membrane</location>
        <topology evidence="1">Multi-pass membrane protein</topology>
    </subcellularLocation>
</comment>
<gene>
    <name evidence="9" type="ORF">FSB73_20095</name>
</gene>
<evidence type="ECO:0000256" key="3">
    <source>
        <dbReference type="ARBA" id="ARBA00022475"/>
    </source>
</evidence>
<evidence type="ECO:0000313" key="9">
    <source>
        <dbReference type="EMBL" id="QEC73624.1"/>
    </source>
</evidence>
<dbReference type="RefSeq" id="WP_146786379.1">
    <property type="nucleotide sequence ID" value="NZ_CP042434.1"/>
</dbReference>
<evidence type="ECO:0000256" key="4">
    <source>
        <dbReference type="ARBA" id="ARBA00022692"/>
    </source>
</evidence>
<comment type="similarity">
    <text evidence="2">Belongs to the UPF0702 family.</text>
</comment>
<organism evidence="9 10">
    <name type="scientific">Arachidicoccus ginsenosidivorans</name>
    <dbReference type="NCBI Taxonomy" id="496057"/>
    <lineage>
        <taxon>Bacteria</taxon>
        <taxon>Pseudomonadati</taxon>
        <taxon>Bacteroidota</taxon>
        <taxon>Chitinophagia</taxon>
        <taxon>Chitinophagales</taxon>
        <taxon>Chitinophagaceae</taxon>
        <taxon>Arachidicoccus</taxon>
    </lineage>
</organism>
<dbReference type="AlphaFoldDB" id="A0A5B8VPS1"/>